<dbReference type="NCBIfam" id="TIGR04246">
    <property type="entry name" value="nitrous_NosZ_Gp"/>
    <property type="match status" value="1"/>
</dbReference>
<dbReference type="InterPro" id="IPR041114">
    <property type="entry name" value="Nos_propeller"/>
</dbReference>
<comment type="subcellular location">
    <subcellularLocation>
        <location evidence="1">Cell envelope</location>
    </subcellularLocation>
</comment>
<reference evidence="5 6" key="1">
    <citation type="submission" date="2021-07" db="EMBL/GenBank/DDBJ databases">
        <authorList>
            <person name="Kim M.K."/>
        </authorList>
    </citation>
    <scope>NUCLEOTIDE SEQUENCE [LARGE SCALE GENOMIC DNA]</scope>
    <source>
        <strain evidence="5 6">HLY7-15</strain>
    </source>
</reference>
<keyword evidence="6" id="KW-1185">Reference proteome</keyword>
<organism evidence="5 6">
    <name type="scientific">Pontibacter populi</name>
    <dbReference type="NCBI Taxonomy" id="890055"/>
    <lineage>
        <taxon>Bacteria</taxon>
        <taxon>Pseudomonadati</taxon>
        <taxon>Bacteroidota</taxon>
        <taxon>Cytophagia</taxon>
        <taxon>Cytophagales</taxon>
        <taxon>Hymenobacteraceae</taxon>
        <taxon>Pontibacter</taxon>
    </lineage>
</organism>
<protein>
    <submittedName>
        <fullName evidence="5">Sec-dependent nitrous-oxide reductase</fullName>
        <ecNumber evidence="5">1.7.2.4</ecNumber>
    </submittedName>
</protein>
<dbReference type="GO" id="GO:0050304">
    <property type="term" value="F:nitrous-oxide reductase activity"/>
    <property type="evidence" value="ECO:0007669"/>
    <property type="project" value="UniProtKB-EC"/>
</dbReference>
<evidence type="ECO:0000256" key="2">
    <source>
        <dbReference type="ARBA" id="ARBA00022723"/>
    </source>
</evidence>
<evidence type="ECO:0000313" key="6">
    <source>
        <dbReference type="Proteomes" id="UP000774935"/>
    </source>
</evidence>
<dbReference type="SUPFAM" id="SSF49503">
    <property type="entry name" value="Cupredoxins"/>
    <property type="match status" value="1"/>
</dbReference>
<dbReference type="PANTHER" id="PTHR42838">
    <property type="entry name" value="CYTOCHROME C OXIDASE SUBUNIT II"/>
    <property type="match status" value="1"/>
</dbReference>
<keyword evidence="5" id="KW-0560">Oxidoreductase</keyword>
<gene>
    <name evidence="5" type="primary">nosZ</name>
    <name evidence="5" type="ORF">KYK27_08975</name>
</gene>
<dbReference type="InterPro" id="IPR051403">
    <property type="entry name" value="NosZ/Cyto_c_oxidase_sub2"/>
</dbReference>
<name>A0ABS6XAZ2_9BACT</name>
<dbReference type="Pfam" id="PF18764">
    <property type="entry name" value="nos_propeller"/>
    <property type="match status" value="1"/>
</dbReference>
<sequence length="684" mass="75205">MRELLGNLKTIAAGVGLPLALISGLFLQSCSESNRSTANTEGVDEDVAKAVYVAPGKHDELYSFLSGGFNGQVSVYGIPSGRLLKVIPVFSQFPENGYGYNEETRPMLMTSHGFVPWDDLHHPKLSRAEGMADGRWLFVNGNNTPRVARVDLTTFETVEIMEIPNSAGNHCSPYPTNNNEYILAGTRFSVPLDLAKGGMGDASLEEYKDKFRGSISFIKVDKDKGDMELDFQVLVPGFDYDLANGGKGPSGDWVFFTTYNTEKARTMKELGASQNDKDYLAAINWKLAAKYAAEGKAHEMPANYYHNKMDHGTHKATSTIKKKVRYLLPEECPGMMYLLPAPKSPHGIDVDPTGEYMVVNGKLASTLPVFSFSKMQKAIEDKAFDGEVNGIPVFKYDAVLYGEVKEPGLGPLHTEFDGKGNAYSTMFVSSEVVKWNVKDLKVLDRMPVYYSPGHLMIPGGDTKEPYGKYLVVMNKITKDRYLPTGPELVHSAQLIDISGDKMRMLLDFPTLAEPHYAQGIPADKVAPNSVKFFKLDQNTHPEAVKKEADASVTRQGKNVKVNMTSIRSHFVPDNIEGVQVGDTVIFHVTNLEQDWDVPHGFAVMGADNAETLIMPGATQSLRWVPKQAGVYPFYCTDFCSALHQEMQGYIRVSPKGSNVPIKFSSGEKKSVPPPNGGPSSAGMN</sequence>
<dbReference type="InterPro" id="IPR015943">
    <property type="entry name" value="WD40/YVTN_repeat-like_dom_sf"/>
</dbReference>
<dbReference type="InterPro" id="IPR026468">
    <property type="entry name" value="Nitrous_oxide_Rdtase_Sec-dep"/>
</dbReference>
<dbReference type="InterPro" id="IPR001505">
    <property type="entry name" value="Copper_CuA"/>
</dbReference>
<evidence type="ECO:0000256" key="4">
    <source>
        <dbReference type="SAM" id="MobiDB-lite"/>
    </source>
</evidence>
<comment type="caution">
    <text evidence="5">The sequence shown here is derived from an EMBL/GenBank/DDBJ whole genome shotgun (WGS) entry which is preliminary data.</text>
</comment>
<dbReference type="SUPFAM" id="SSF50974">
    <property type="entry name" value="Nitrous oxide reductase, N-terminal domain"/>
    <property type="match status" value="1"/>
</dbReference>
<proteinExistence type="predicted"/>
<dbReference type="Proteomes" id="UP000774935">
    <property type="component" value="Unassembled WGS sequence"/>
</dbReference>
<dbReference type="InterPro" id="IPR008972">
    <property type="entry name" value="Cupredoxin"/>
</dbReference>
<dbReference type="PROSITE" id="PS51257">
    <property type="entry name" value="PROKAR_LIPOPROTEIN"/>
    <property type="match status" value="1"/>
</dbReference>
<dbReference type="PROSITE" id="PS00078">
    <property type="entry name" value="COX2"/>
    <property type="match status" value="1"/>
</dbReference>
<dbReference type="Gene3D" id="2.130.10.10">
    <property type="entry name" value="YVTN repeat-like/Quinoprotein amine dehydrogenase"/>
    <property type="match status" value="1"/>
</dbReference>
<evidence type="ECO:0000256" key="3">
    <source>
        <dbReference type="ARBA" id="ARBA00023008"/>
    </source>
</evidence>
<feature type="region of interest" description="Disordered" evidence="4">
    <location>
        <begin position="661"/>
        <end position="684"/>
    </location>
</feature>
<accession>A0ABS6XAZ2</accession>
<dbReference type="RefSeq" id="WP_199109691.1">
    <property type="nucleotide sequence ID" value="NZ_JAHWXQ010000002.1"/>
</dbReference>
<keyword evidence="2" id="KW-0479">Metal-binding</keyword>
<dbReference type="PANTHER" id="PTHR42838:SF2">
    <property type="entry name" value="NITROUS-OXIDE REDUCTASE"/>
    <property type="match status" value="1"/>
</dbReference>
<dbReference type="InterPro" id="IPR011045">
    <property type="entry name" value="N2O_reductase_N"/>
</dbReference>
<evidence type="ECO:0000313" key="5">
    <source>
        <dbReference type="EMBL" id="MBW3365175.1"/>
    </source>
</evidence>
<dbReference type="Gene3D" id="2.60.40.420">
    <property type="entry name" value="Cupredoxins - blue copper proteins"/>
    <property type="match status" value="1"/>
</dbReference>
<evidence type="ECO:0000256" key="1">
    <source>
        <dbReference type="ARBA" id="ARBA00004196"/>
    </source>
</evidence>
<keyword evidence="3" id="KW-0186">Copper</keyword>
<dbReference type="EC" id="1.7.2.4" evidence="5"/>
<dbReference type="EMBL" id="JAHWXQ010000002">
    <property type="protein sequence ID" value="MBW3365175.1"/>
    <property type="molecule type" value="Genomic_DNA"/>
</dbReference>